<proteinExistence type="predicted"/>
<evidence type="ECO:0000313" key="1">
    <source>
        <dbReference type="EMBL" id="CAI9959180.1"/>
    </source>
</evidence>
<evidence type="ECO:0000313" key="3">
    <source>
        <dbReference type="Proteomes" id="UP001642409"/>
    </source>
</evidence>
<dbReference type="InterPro" id="IPR009057">
    <property type="entry name" value="Homeodomain-like_sf"/>
</dbReference>
<evidence type="ECO:0000313" key="2">
    <source>
        <dbReference type="EMBL" id="CAL6029767.1"/>
    </source>
</evidence>
<dbReference type="EMBL" id="CAXDID020000112">
    <property type="protein sequence ID" value="CAL6029767.1"/>
    <property type="molecule type" value="Genomic_DNA"/>
</dbReference>
<keyword evidence="3" id="KW-1185">Reference proteome</keyword>
<dbReference type="SUPFAM" id="SSF46689">
    <property type="entry name" value="Homeodomain-like"/>
    <property type="match status" value="1"/>
</dbReference>
<protein>
    <submittedName>
        <fullName evidence="1">SANT/Myb domain</fullName>
    </submittedName>
    <submittedName>
        <fullName evidence="2">SANT/Myb_domain</fullName>
    </submittedName>
</protein>
<dbReference type="EMBL" id="CATOUU010000916">
    <property type="protein sequence ID" value="CAI9959180.1"/>
    <property type="molecule type" value="Genomic_DNA"/>
</dbReference>
<accession>A0AA86QX96</accession>
<dbReference type="InterPro" id="IPR001005">
    <property type="entry name" value="SANT/Myb"/>
</dbReference>
<reference evidence="1" key="1">
    <citation type="submission" date="2023-06" db="EMBL/GenBank/DDBJ databases">
        <authorList>
            <person name="Kurt Z."/>
        </authorList>
    </citation>
    <scope>NUCLEOTIDE SEQUENCE</scope>
</reference>
<comment type="caution">
    <text evidence="1">The sequence shown here is derived from an EMBL/GenBank/DDBJ whole genome shotgun (WGS) entry which is preliminary data.</text>
</comment>
<sequence>MNFQIRSKLVENIALTQEIHALNHTILDIQFNCVEKSRKHWTNSEDSLLNQAMALFGANDLSRLQKILISKTKQQIYFRIRYIIENTHLLKNKYLPKLVQHK</sequence>
<name>A0AA86QX96_9EUKA</name>
<dbReference type="Proteomes" id="UP001642409">
    <property type="component" value="Unassembled WGS sequence"/>
</dbReference>
<dbReference type="CDD" id="cd00167">
    <property type="entry name" value="SANT"/>
    <property type="match status" value="1"/>
</dbReference>
<dbReference type="AlphaFoldDB" id="A0AA86QX96"/>
<reference evidence="2 3" key="2">
    <citation type="submission" date="2024-07" db="EMBL/GenBank/DDBJ databases">
        <authorList>
            <person name="Akdeniz Z."/>
        </authorList>
    </citation>
    <scope>NUCLEOTIDE SEQUENCE [LARGE SCALE GENOMIC DNA]</scope>
</reference>
<organism evidence="1">
    <name type="scientific">Hexamita inflata</name>
    <dbReference type="NCBI Taxonomy" id="28002"/>
    <lineage>
        <taxon>Eukaryota</taxon>
        <taxon>Metamonada</taxon>
        <taxon>Diplomonadida</taxon>
        <taxon>Hexamitidae</taxon>
        <taxon>Hexamitinae</taxon>
        <taxon>Hexamita</taxon>
    </lineage>
</organism>
<gene>
    <name evidence="2" type="ORF">HINF_LOCUS32644</name>
    <name evidence="1" type="ORF">HINF_LOCUS46825</name>
</gene>